<evidence type="ECO:0000313" key="11">
    <source>
        <dbReference type="Proteomes" id="UP001305928"/>
    </source>
</evidence>
<proteinExistence type="inferred from homology"/>
<evidence type="ECO:0000256" key="5">
    <source>
        <dbReference type="ARBA" id="ARBA00022692"/>
    </source>
</evidence>
<dbReference type="Proteomes" id="UP001305928">
    <property type="component" value="Chromosome"/>
</dbReference>
<accession>A0ABZ0PUW6</accession>
<keyword evidence="5 9" id="KW-0812">Transmembrane</keyword>
<feature type="transmembrane region" description="Helical" evidence="9">
    <location>
        <begin position="29"/>
        <end position="49"/>
    </location>
</feature>
<evidence type="ECO:0000256" key="6">
    <source>
        <dbReference type="ARBA" id="ARBA00022989"/>
    </source>
</evidence>
<reference evidence="10 11" key="1">
    <citation type="submission" date="2023-11" db="EMBL/GenBank/DDBJ databases">
        <title>Complete genome of Pseudomonas benzenivorans BA3361.</title>
        <authorList>
            <person name="Shin S.Y."/>
            <person name="Song J."/>
            <person name="Kang H."/>
        </authorList>
    </citation>
    <scope>NUCLEOTIDE SEQUENCE [LARGE SCALE GENOMIC DNA]</scope>
    <source>
        <strain evidence="10 11">HNIBRBA3361</strain>
    </source>
</reference>
<evidence type="ECO:0000256" key="3">
    <source>
        <dbReference type="ARBA" id="ARBA00022475"/>
    </source>
</evidence>
<evidence type="ECO:0000256" key="8">
    <source>
        <dbReference type="ARBA" id="ARBA00035655"/>
    </source>
</evidence>
<keyword evidence="2" id="KW-0813">Transport</keyword>
<evidence type="ECO:0000256" key="1">
    <source>
        <dbReference type="ARBA" id="ARBA00004429"/>
    </source>
</evidence>
<comment type="similarity">
    <text evidence="8">Belongs to the TsuA/YedE (TC 9.B.102) family.</text>
</comment>
<keyword evidence="7 9" id="KW-0472">Membrane</keyword>
<dbReference type="InterPro" id="IPR007272">
    <property type="entry name" value="Sulf_transp_TsuA/YedE"/>
</dbReference>
<keyword evidence="3" id="KW-1003">Cell membrane</keyword>
<dbReference type="PANTHER" id="PTHR30574">
    <property type="entry name" value="INNER MEMBRANE PROTEIN YEDE"/>
    <property type="match status" value="1"/>
</dbReference>
<comment type="subcellular location">
    <subcellularLocation>
        <location evidence="1">Cell inner membrane</location>
        <topology evidence="1">Multi-pass membrane protein</topology>
    </subcellularLocation>
</comment>
<organism evidence="10 11">
    <name type="scientific">Pseudomonas benzenivorans</name>
    <dbReference type="NCBI Taxonomy" id="556533"/>
    <lineage>
        <taxon>Bacteria</taxon>
        <taxon>Pseudomonadati</taxon>
        <taxon>Pseudomonadota</taxon>
        <taxon>Gammaproteobacteria</taxon>
        <taxon>Pseudomonadales</taxon>
        <taxon>Pseudomonadaceae</taxon>
        <taxon>Pseudomonas</taxon>
    </lineage>
</organism>
<dbReference type="EMBL" id="CP137892">
    <property type="protein sequence ID" value="WPC04977.1"/>
    <property type="molecule type" value="Genomic_DNA"/>
</dbReference>
<protein>
    <submittedName>
        <fullName evidence="10">YeeE/YedE family protein</fullName>
    </submittedName>
</protein>
<evidence type="ECO:0000313" key="10">
    <source>
        <dbReference type="EMBL" id="WPC04977.1"/>
    </source>
</evidence>
<dbReference type="PANTHER" id="PTHR30574:SF1">
    <property type="entry name" value="SULPHUR TRANSPORT DOMAIN-CONTAINING PROTEIN"/>
    <property type="match status" value="1"/>
</dbReference>
<dbReference type="RefSeq" id="WP_318644116.1">
    <property type="nucleotide sequence ID" value="NZ_CP137892.1"/>
</dbReference>
<evidence type="ECO:0000256" key="2">
    <source>
        <dbReference type="ARBA" id="ARBA00022448"/>
    </source>
</evidence>
<evidence type="ECO:0000256" key="7">
    <source>
        <dbReference type="ARBA" id="ARBA00023136"/>
    </source>
</evidence>
<keyword evidence="11" id="KW-1185">Reference proteome</keyword>
<feature type="transmembrane region" description="Helical" evidence="9">
    <location>
        <begin position="70"/>
        <end position="92"/>
    </location>
</feature>
<gene>
    <name evidence="10" type="ORF">SBP02_19830</name>
</gene>
<feature type="transmembrane region" description="Helical" evidence="9">
    <location>
        <begin position="135"/>
        <end position="156"/>
    </location>
</feature>
<evidence type="ECO:0000256" key="9">
    <source>
        <dbReference type="SAM" id="Phobius"/>
    </source>
</evidence>
<sequence length="158" mass="15722">MSIAGGATAGIATDGVAIDWLHFSPWSSLAGGALIGLAATLFVLGNGRIAGISGLLGGVLEGGEGRGEKALFLLGLLLAPALWSLFATLPAIEFEGGWPGVLVAGLLVGIGTRYGSGCTSGHGVCGVARLSPRSLVATLVFMASGFATVFVLRHLFGG</sequence>
<keyword evidence="6 9" id="KW-1133">Transmembrane helix</keyword>
<evidence type="ECO:0000256" key="4">
    <source>
        <dbReference type="ARBA" id="ARBA00022519"/>
    </source>
</evidence>
<keyword evidence="4" id="KW-0997">Cell inner membrane</keyword>
<name>A0ABZ0PUW6_9PSED</name>
<feature type="transmembrane region" description="Helical" evidence="9">
    <location>
        <begin position="98"/>
        <end position="115"/>
    </location>
</feature>